<keyword evidence="2" id="KW-1185">Reference proteome</keyword>
<gene>
    <name evidence="1" type="ORF">PEVE_00043229</name>
</gene>
<accession>A0ABN8PN07</accession>
<sequence>MQRNARYSEVLPGDKVLVQQERKNKLTTLFEPSPYTVVNKHGNSFIVQSPGGAQYSRNTSHVKKLLEIGDTHDDTPSIPEVCSHNQDKPTPQQSVVIPEPNVVEPEVPLRRSQRHRVAPSYLKDYCT</sequence>
<evidence type="ECO:0000313" key="1">
    <source>
        <dbReference type="EMBL" id="CAH3144601.1"/>
    </source>
</evidence>
<dbReference type="EMBL" id="CALNXI010000874">
    <property type="protein sequence ID" value="CAH3144601.1"/>
    <property type="molecule type" value="Genomic_DNA"/>
</dbReference>
<comment type="caution">
    <text evidence="1">The sequence shown here is derived from an EMBL/GenBank/DDBJ whole genome shotgun (WGS) entry which is preliminary data.</text>
</comment>
<proteinExistence type="predicted"/>
<reference evidence="1 2" key="1">
    <citation type="submission" date="2022-05" db="EMBL/GenBank/DDBJ databases">
        <authorList>
            <consortium name="Genoscope - CEA"/>
            <person name="William W."/>
        </authorList>
    </citation>
    <scope>NUCLEOTIDE SEQUENCE [LARGE SCALE GENOMIC DNA]</scope>
</reference>
<name>A0ABN8PN07_9CNID</name>
<evidence type="ECO:0000313" key="2">
    <source>
        <dbReference type="Proteomes" id="UP001159427"/>
    </source>
</evidence>
<protein>
    <submittedName>
        <fullName evidence="1">Uncharacterized protein</fullName>
    </submittedName>
</protein>
<dbReference type="Proteomes" id="UP001159427">
    <property type="component" value="Unassembled WGS sequence"/>
</dbReference>
<organism evidence="1 2">
    <name type="scientific">Porites evermanni</name>
    <dbReference type="NCBI Taxonomy" id="104178"/>
    <lineage>
        <taxon>Eukaryota</taxon>
        <taxon>Metazoa</taxon>
        <taxon>Cnidaria</taxon>
        <taxon>Anthozoa</taxon>
        <taxon>Hexacorallia</taxon>
        <taxon>Scleractinia</taxon>
        <taxon>Fungiina</taxon>
        <taxon>Poritidae</taxon>
        <taxon>Porites</taxon>
    </lineage>
</organism>